<reference evidence="2 3" key="1">
    <citation type="submission" date="2022-05" db="EMBL/GenBank/DDBJ databases">
        <authorList>
            <consortium name="Genoscope - CEA"/>
            <person name="William W."/>
        </authorList>
    </citation>
    <scope>NUCLEOTIDE SEQUENCE [LARGE SCALE GENOMIC DNA]</scope>
</reference>
<dbReference type="SUPFAM" id="SSF81321">
    <property type="entry name" value="Family A G protein-coupled receptor-like"/>
    <property type="match status" value="1"/>
</dbReference>
<gene>
    <name evidence="2" type="ORF">PMEA_00004463</name>
</gene>
<evidence type="ECO:0008006" key="4">
    <source>
        <dbReference type="Google" id="ProtNLM"/>
    </source>
</evidence>
<comment type="caution">
    <text evidence="2">The sequence shown here is derived from an EMBL/GenBank/DDBJ whole genome shotgun (WGS) entry which is preliminary data.</text>
</comment>
<keyword evidence="3" id="KW-1185">Reference proteome</keyword>
<organism evidence="2 3">
    <name type="scientific">Pocillopora meandrina</name>
    <dbReference type="NCBI Taxonomy" id="46732"/>
    <lineage>
        <taxon>Eukaryota</taxon>
        <taxon>Metazoa</taxon>
        <taxon>Cnidaria</taxon>
        <taxon>Anthozoa</taxon>
        <taxon>Hexacorallia</taxon>
        <taxon>Scleractinia</taxon>
        <taxon>Astrocoeniina</taxon>
        <taxon>Pocilloporidae</taxon>
        <taxon>Pocillopora</taxon>
    </lineage>
</organism>
<keyword evidence="1" id="KW-1133">Transmembrane helix</keyword>
<evidence type="ECO:0000313" key="2">
    <source>
        <dbReference type="EMBL" id="CAH3165984.1"/>
    </source>
</evidence>
<dbReference type="AlphaFoldDB" id="A0AAU9Y4F9"/>
<dbReference type="Gene3D" id="1.20.1070.10">
    <property type="entry name" value="Rhodopsin 7-helix transmembrane proteins"/>
    <property type="match status" value="1"/>
</dbReference>
<keyword evidence="1" id="KW-0812">Transmembrane</keyword>
<evidence type="ECO:0000256" key="1">
    <source>
        <dbReference type="SAM" id="Phobius"/>
    </source>
</evidence>
<keyword evidence="1" id="KW-0472">Membrane</keyword>
<proteinExistence type="predicted"/>
<dbReference type="EMBL" id="CALNXJ010000126">
    <property type="protein sequence ID" value="CAH3165984.1"/>
    <property type="molecule type" value="Genomic_DNA"/>
</dbReference>
<dbReference type="Proteomes" id="UP001159428">
    <property type="component" value="Unassembled WGS sequence"/>
</dbReference>
<protein>
    <recommendedName>
        <fullName evidence="4">G-protein coupled receptors family 1 profile domain-containing protein</fullName>
    </recommendedName>
</protein>
<accession>A0AAU9Y4F9</accession>
<feature type="transmembrane region" description="Helical" evidence="1">
    <location>
        <begin position="123"/>
        <end position="149"/>
    </location>
</feature>
<sequence>MSVFQEHWSLCRCVRDAAYITGYVLFFSVFDDDDGHKRGQTSRPVVGTAIQTNCNFEAHVYYCNYLLGTSTRSTTAEPNKCTEHGAIQRGSIQCTVGAVSISCLLCTTMYSEYCDRSYQKYSFLLFVIYKVAIILLCFNSTLNPFLYCWKISEVRQAMKQAIREALC</sequence>
<name>A0AAU9Y4F9_9CNID</name>
<evidence type="ECO:0000313" key="3">
    <source>
        <dbReference type="Proteomes" id="UP001159428"/>
    </source>
</evidence>